<dbReference type="Proteomes" id="UP000660380">
    <property type="component" value="Unassembled WGS sequence"/>
</dbReference>
<dbReference type="RefSeq" id="WP_029635863.1">
    <property type="nucleotide sequence ID" value="NZ_JACJTA010000030.1"/>
</dbReference>
<comment type="caution">
    <text evidence="1">The sequence shown here is derived from an EMBL/GenBank/DDBJ whole genome shotgun (WGS) entry which is preliminary data.</text>
</comment>
<protein>
    <submittedName>
        <fullName evidence="1">DUF3368 domain-containing protein</fullName>
    </submittedName>
</protein>
<evidence type="ECO:0000313" key="2">
    <source>
        <dbReference type="Proteomes" id="UP000660380"/>
    </source>
</evidence>
<evidence type="ECO:0000313" key="1">
    <source>
        <dbReference type="EMBL" id="MBD2605893.1"/>
    </source>
</evidence>
<dbReference type="Pfam" id="PF11848">
    <property type="entry name" value="DUF3368"/>
    <property type="match status" value="1"/>
</dbReference>
<dbReference type="PANTHER" id="PTHR39550">
    <property type="entry name" value="SLL0658 PROTEIN"/>
    <property type="match status" value="1"/>
</dbReference>
<organism evidence="1 2">
    <name type="scientific">Scytonema hofmannii FACHB-248</name>
    <dbReference type="NCBI Taxonomy" id="1842502"/>
    <lineage>
        <taxon>Bacteria</taxon>
        <taxon>Bacillati</taxon>
        <taxon>Cyanobacteriota</taxon>
        <taxon>Cyanophyceae</taxon>
        <taxon>Nostocales</taxon>
        <taxon>Scytonemataceae</taxon>
        <taxon>Scytonema</taxon>
    </lineage>
</organism>
<accession>A0ABR8GT25</accession>
<dbReference type="EMBL" id="JACJTA010000030">
    <property type="protein sequence ID" value="MBD2605893.1"/>
    <property type="molecule type" value="Genomic_DNA"/>
</dbReference>
<dbReference type="PANTHER" id="PTHR39550:SF1">
    <property type="entry name" value="SLL0658 PROTEIN"/>
    <property type="match status" value="1"/>
</dbReference>
<reference evidence="1 2" key="1">
    <citation type="journal article" date="2020" name="ISME J.">
        <title>Comparative genomics reveals insights into cyanobacterial evolution and habitat adaptation.</title>
        <authorList>
            <person name="Chen M.Y."/>
            <person name="Teng W.K."/>
            <person name="Zhao L."/>
            <person name="Hu C.X."/>
            <person name="Zhou Y.K."/>
            <person name="Han B.P."/>
            <person name="Song L.R."/>
            <person name="Shu W.S."/>
        </authorList>
    </citation>
    <scope>NUCLEOTIDE SEQUENCE [LARGE SCALE GENOMIC DNA]</scope>
    <source>
        <strain evidence="1 2">FACHB-248</strain>
    </source>
</reference>
<proteinExistence type="predicted"/>
<name>A0ABR8GT25_9CYAN</name>
<dbReference type="InterPro" id="IPR021799">
    <property type="entry name" value="PIN-like_prokaryotic"/>
</dbReference>
<gene>
    <name evidence="1" type="ORF">H6G81_15535</name>
</gene>
<keyword evidence="2" id="KW-1185">Reference proteome</keyword>
<sequence length="151" mass="16328">MSEQTVTNSTCLIGLERIGRLDILPQVFSTVMIPLAVQAEVGLSADWLKVRAVQNIAVVATLKTQVDDAEAEAIALAMELEDVLIILDDRNARRIAQQLNLKVIGTVGMLLRAKQKGVIAEIKPLLTALSQADFRISASLVENALRLAGEL</sequence>